<sequence>MRRKNIIIVITIVISSIHGSCEAKGNNDLKNLTESEVLYDIGSAIKAPPVKNSNKTIQIGKDHHPLNPNDAARDLNRPVKDNGIKYNNIFGSVDYNQDIKQQNNQIHKSKNIDISVEDRSQEYEKTMVISMIEEASMAFKLGHLEASTTLYENILDIDHSNQDATLGLAVILHKTGVLPEAKKLYTKILSHDPLNQTALNNFLSLIGEESPDVALFELKKLESINPTMSVIPAQISVIYSNQQDYKMALGYLKKAYMLSPNAISYKYNLAILLDKLGDKANAIKLYRELIIDNENNVSLPGSVEVIRRRLIFLSSKNY</sequence>
<dbReference type="AlphaFoldDB" id="A0A0F5MNA5"/>
<evidence type="ECO:0000256" key="1">
    <source>
        <dbReference type="SAM" id="MobiDB-lite"/>
    </source>
</evidence>
<dbReference type="PANTHER" id="PTHR12558">
    <property type="entry name" value="CELL DIVISION CYCLE 16,23,27"/>
    <property type="match status" value="1"/>
</dbReference>
<accession>A0A0F5MNA5</accession>
<evidence type="ECO:0000313" key="2">
    <source>
        <dbReference type="EMBL" id="KKB96255.1"/>
    </source>
</evidence>
<gene>
    <name evidence="2" type="ORF">SZ25_00665</name>
</gene>
<dbReference type="EMBL" id="JYHA01000104">
    <property type="protein sequence ID" value="KKB96255.1"/>
    <property type="molecule type" value="Genomic_DNA"/>
</dbReference>
<evidence type="ECO:0000313" key="3">
    <source>
        <dbReference type="Proteomes" id="UP000033358"/>
    </source>
</evidence>
<organism evidence="2 3">
    <name type="scientific">Candidatus Arcanibacter lacustris</name>
    <dbReference type="NCBI Taxonomy" id="1607817"/>
    <lineage>
        <taxon>Bacteria</taxon>
        <taxon>Pseudomonadati</taxon>
        <taxon>Pseudomonadota</taxon>
        <taxon>Alphaproteobacteria</taxon>
        <taxon>Rickettsiales</taxon>
        <taxon>Candidatus Arcanibacter</taxon>
    </lineage>
</organism>
<dbReference type="Gene3D" id="1.25.40.10">
    <property type="entry name" value="Tetratricopeptide repeat domain"/>
    <property type="match status" value="2"/>
</dbReference>
<feature type="compositionally biased region" description="Basic and acidic residues" evidence="1">
    <location>
        <begin position="60"/>
        <end position="78"/>
    </location>
</feature>
<dbReference type="Pfam" id="PF13174">
    <property type="entry name" value="TPR_6"/>
    <property type="match status" value="1"/>
</dbReference>
<dbReference type="PANTHER" id="PTHR12558:SF13">
    <property type="entry name" value="CELL DIVISION CYCLE PROTEIN 27 HOMOLOG"/>
    <property type="match status" value="1"/>
</dbReference>
<dbReference type="InterPro" id="IPR011990">
    <property type="entry name" value="TPR-like_helical_dom_sf"/>
</dbReference>
<dbReference type="Proteomes" id="UP000033358">
    <property type="component" value="Unassembled WGS sequence"/>
</dbReference>
<dbReference type="SMART" id="SM00028">
    <property type="entry name" value="TPR"/>
    <property type="match status" value="4"/>
</dbReference>
<feature type="region of interest" description="Disordered" evidence="1">
    <location>
        <begin position="59"/>
        <end position="78"/>
    </location>
</feature>
<protein>
    <submittedName>
        <fullName evidence="2">Tetratricopeptide repeat protein</fullName>
    </submittedName>
</protein>
<reference evidence="2 3" key="1">
    <citation type="submission" date="2015-02" db="EMBL/GenBank/DDBJ databases">
        <title>Single cell genomics of a rare environmental alphaproteobacterium provides unique insights into Rickettsiaceae evolution.</title>
        <authorList>
            <person name="Martijn J."/>
            <person name="Schulz F."/>
            <person name="Zaremba-Niedzwiedzka K."/>
            <person name="Viklund J."/>
            <person name="Stepanauskas R."/>
            <person name="Andersson S.G.E."/>
            <person name="Horn M."/>
            <person name="Guy L."/>
            <person name="Ettema T.J.G."/>
        </authorList>
    </citation>
    <scope>NUCLEOTIDE SEQUENCE [LARGE SCALE GENOMIC DNA]</scope>
    <source>
        <strain evidence="2 3">SCGC AAA041-L04</strain>
    </source>
</reference>
<proteinExistence type="predicted"/>
<keyword evidence="3" id="KW-1185">Reference proteome</keyword>
<dbReference type="SUPFAM" id="SSF48452">
    <property type="entry name" value="TPR-like"/>
    <property type="match status" value="1"/>
</dbReference>
<name>A0A0F5MNA5_9RICK</name>
<comment type="caution">
    <text evidence="2">The sequence shown here is derived from an EMBL/GenBank/DDBJ whole genome shotgun (WGS) entry which is preliminary data.</text>
</comment>
<dbReference type="Pfam" id="PF13181">
    <property type="entry name" value="TPR_8"/>
    <property type="match status" value="1"/>
</dbReference>
<dbReference type="InterPro" id="IPR019734">
    <property type="entry name" value="TPR_rpt"/>
</dbReference>